<feature type="transmembrane region" description="Helical" evidence="9">
    <location>
        <begin position="701"/>
        <end position="732"/>
    </location>
</feature>
<evidence type="ECO:0000259" key="10">
    <source>
        <dbReference type="PROSITE" id="PS50042"/>
    </source>
</evidence>
<comment type="subcellular location">
    <subcellularLocation>
        <location evidence="1">Vacuole membrane</location>
        <topology evidence="1">Multi-pass membrane protein</topology>
    </subcellularLocation>
</comment>
<feature type="transmembrane region" description="Helical" evidence="9">
    <location>
        <begin position="310"/>
        <end position="330"/>
    </location>
</feature>
<dbReference type="InterPro" id="IPR052706">
    <property type="entry name" value="Membrane-Transporter-like"/>
</dbReference>
<feature type="transmembrane region" description="Helical" evidence="9">
    <location>
        <begin position="567"/>
        <end position="586"/>
    </location>
</feature>
<dbReference type="FunFam" id="3.30.750.24:FF:000012">
    <property type="entry name" value="Sulfate transporter family protein"/>
    <property type="match status" value="1"/>
</dbReference>
<dbReference type="Pfam" id="PF00027">
    <property type="entry name" value="cNMP_binding"/>
    <property type="match status" value="1"/>
</dbReference>
<dbReference type="Pfam" id="PF01740">
    <property type="entry name" value="STAS"/>
    <property type="match status" value="1"/>
</dbReference>
<dbReference type="AlphaFoldDB" id="A0A9X0DEX3"/>
<sequence>MSFPSPASGPTRRRGDSVSSYSSPRLIPRSSPTQDGVSNMPSDLNHGSFRGQSIQQNSTANISGTSHQYQPTRSFVHLSYRGDPAPLVDSAQYARSVREDTAELASYALSDTSAAAPPSPTRPRITQMHLESYFNGGEEDSRLNRETDPSRHETIEEVSEPVTPEERSSSSLPQSASAIANMLRNSPPSTSPPNTDGALDYGAIENNQDHSDSRNGRLIITSQGVKMDSTERSPLLSKVSSSHSHPDWTRGDQDLESLHTKKVPSWPKLRNALKSTRERSTAVVETAFNPKRWDKKAIWQNCVMAPVQSLPSVLLGALLNILDALSYGMILFPLGQPIFEKLGAAGISIFYVSTIISQLVFSCGMSTFKGGIGSEMIEVVPFFHKMAFTIMEVVGEDNPEAVIATTITSYAISSILTGLVFFLMGTCGFGYIVGFIPRHILIGCIGGVGWFLIATGFEVTARLDGNLNYDLNTLNKMFEPDTIALWAIPFAIALFILWSQTKITSKFYLSAVIMVIPAVFYFFVLSLDELEIPNLRQKGWIFEGPEANEPWWYFWTLYKFHLVRWDAIIETVPAMFALTFFGLLHVPINVPALAINVGEDHLDLDRELIAHGVSNMLSGFAGSVQNYLVYTNSILFMRSGGTRLAGILLAAATFGILMYGLILIGYIPVMMVGALIFVLGFELLVEAVWVPRKKLKSLEYLTVCVIVITMGVYDFVAGIFIGIGLAFVSFVVQTSRIPAVRASYSGEIAGSTVRRNATQSRYLRDVGQQIHVTKLAGYLFFGTIVSVEERIRALVEDEAFTERPIRFLIFDLYHVTGIDYSAAEAFLRLNRIFSKKGVTLCLSGIDSEGPIGSHLRSVGLGQGQVIEDGNEVTLFEDLNSALESCENELLKTLYASQQARANRNATSNQLEVPTSRNSRGKSFSHSFDTQFGSPRRSQLFRMATNALEESNVPDIKYSNFKEPLRLILQTFQGLTKKNEDFWFRVVPFFTRKEYPAGATLFRRGEPAKGFYLLEEGILRADYELPQGRYFESIVAGTTCGELPFFSETDRTATVVAERDCVAWLMEKADWELLQEKDKEVSQELLRIGLKLTSERMSAITSYVLTTAG</sequence>
<keyword evidence="13" id="KW-1185">Reference proteome</keyword>
<evidence type="ECO:0000256" key="9">
    <source>
        <dbReference type="SAM" id="Phobius"/>
    </source>
</evidence>
<dbReference type="InterPro" id="IPR011547">
    <property type="entry name" value="SLC26A/SulP_dom"/>
</dbReference>
<evidence type="ECO:0000313" key="12">
    <source>
        <dbReference type="EMBL" id="KAJ8058278.1"/>
    </source>
</evidence>
<dbReference type="Proteomes" id="UP001152300">
    <property type="component" value="Unassembled WGS sequence"/>
</dbReference>
<feature type="domain" description="Cyclic nucleotide-binding" evidence="10">
    <location>
        <begin position="992"/>
        <end position="1073"/>
    </location>
</feature>
<gene>
    <name evidence="12" type="ORF">OCU04_012472</name>
</gene>
<keyword evidence="4 9" id="KW-0812">Transmembrane</keyword>
<dbReference type="InterPro" id="IPR036513">
    <property type="entry name" value="STAS_dom_sf"/>
</dbReference>
<evidence type="ECO:0008006" key="14">
    <source>
        <dbReference type="Google" id="ProtNLM"/>
    </source>
</evidence>
<dbReference type="InterPro" id="IPR018490">
    <property type="entry name" value="cNMP-bd_dom_sf"/>
</dbReference>
<feature type="compositionally biased region" description="Polar residues" evidence="8">
    <location>
        <begin position="50"/>
        <end position="69"/>
    </location>
</feature>
<accession>A0A9X0DEX3</accession>
<dbReference type="OrthoDB" id="409725at2759"/>
<dbReference type="InterPro" id="IPR014710">
    <property type="entry name" value="RmlC-like_jellyroll"/>
</dbReference>
<evidence type="ECO:0000256" key="2">
    <source>
        <dbReference type="ARBA" id="ARBA00022448"/>
    </source>
</evidence>
<dbReference type="PROSITE" id="PS50042">
    <property type="entry name" value="CNMP_BINDING_3"/>
    <property type="match status" value="1"/>
</dbReference>
<evidence type="ECO:0000256" key="3">
    <source>
        <dbReference type="ARBA" id="ARBA00022554"/>
    </source>
</evidence>
<dbReference type="GO" id="GO:0034490">
    <property type="term" value="P:basic amino acid transmembrane import into vacuole"/>
    <property type="evidence" value="ECO:0007669"/>
    <property type="project" value="UniProtKB-ARBA"/>
</dbReference>
<feature type="domain" description="STAS" evidence="11">
    <location>
        <begin position="772"/>
        <end position="885"/>
    </location>
</feature>
<keyword evidence="5" id="KW-0029">Amino-acid transport</keyword>
<evidence type="ECO:0000256" key="1">
    <source>
        <dbReference type="ARBA" id="ARBA00004128"/>
    </source>
</evidence>
<feature type="compositionally biased region" description="Basic and acidic residues" evidence="8">
    <location>
        <begin position="244"/>
        <end position="259"/>
    </location>
</feature>
<name>A0A9X0DEX3_9HELO</name>
<comment type="caution">
    <text evidence="12">The sequence shown here is derived from an EMBL/GenBank/DDBJ whole genome shotgun (WGS) entry which is preliminary data.</text>
</comment>
<feature type="compositionally biased region" description="Basic and acidic residues" evidence="8">
    <location>
        <begin position="139"/>
        <end position="155"/>
    </location>
</feature>
<proteinExistence type="predicted"/>
<evidence type="ECO:0000313" key="13">
    <source>
        <dbReference type="Proteomes" id="UP001152300"/>
    </source>
</evidence>
<dbReference type="GO" id="GO:0000329">
    <property type="term" value="C:fungal-type vacuole membrane"/>
    <property type="evidence" value="ECO:0007669"/>
    <property type="project" value="UniProtKB-ARBA"/>
</dbReference>
<evidence type="ECO:0000256" key="8">
    <source>
        <dbReference type="SAM" id="MobiDB-lite"/>
    </source>
</evidence>
<dbReference type="SUPFAM" id="SSF51206">
    <property type="entry name" value="cAMP-binding domain-like"/>
    <property type="match status" value="1"/>
</dbReference>
<evidence type="ECO:0000256" key="7">
    <source>
        <dbReference type="ARBA" id="ARBA00023136"/>
    </source>
</evidence>
<feature type="transmembrane region" description="Helical" evidence="9">
    <location>
        <begin position="670"/>
        <end position="689"/>
    </location>
</feature>
<feature type="region of interest" description="Disordered" evidence="8">
    <location>
        <begin position="134"/>
        <end position="261"/>
    </location>
</feature>
<dbReference type="CDD" id="cd00038">
    <property type="entry name" value="CAP_ED"/>
    <property type="match status" value="1"/>
</dbReference>
<dbReference type="PANTHER" id="PTHR43310:SF4">
    <property type="entry name" value="AFR304WP"/>
    <property type="match status" value="1"/>
</dbReference>
<keyword evidence="2" id="KW-0813">Transport</keyword>
<feature type="transmembrane region" description="Helical" evidence="9">
    <location>
        <begin position="644"/>
        <end position="664"/>
    </location>
</feature>
<keyword evidence="7 9" id="KW-0472">Membrane</keyword>
<feature type="transmembrane region" description="Helical" evidence="9">
    <location>
        <begin position="410"/>
        <end position="433"/>
    </location>
</feature>
<protein>
    <recommendedName>
        <fullName evidence="14">Sulfate transporter family protein</fullName>
    </recommendedName>
</protein>
<dbReference type="EMBL" id="JAPEIS010000016">
    <property type="protein sequence ID" value="KAJ8058278.1"/>
    <property type="molecule type" value="Genomic_DNA"/>
</dbReference>
<organism evidence="12 13">
    <name type="scientific">Sclerotinia nivalis</name>
    <dbReference type="NCBI Taxonomy" id="352851"/>
    <lineage>
        <taxon>Eukaryota</taxon>
        <taxon>Fungi</taxon>
        <taxon>Dikarya</taxon>
        <taxon>Ascomycota</taxon>
        <taxon>Pezizomycotina</taxon>
        <taxon>Leotiomycetes</taxon>
        <taxon>Helotiales</taxon>
        <taxon>Sclerotiniaceae</taxon>
        <taxon>Sclerotinia</taxon>
    </lineage>
</organism>
<feature type="transmembrane region" description="Helical" evidence="9">
    <location>
        <begin position="440"/>
        <end position="463"/>
    </location>
</feature>
<evidence type="ECO:0000256" key="5">
    <source>
        <dbReference type="ARBA" id="ARBA00022970"/>
    </source>
</evidence>
<feature type="transmembrane region" description="Helical" evidence="9">
    <location>
        <begin position="483"/>
        <end position="500"/>
    </location>
</feature>
<dbReference type="Pfam" id="PF00916">
    <property type="entry name" value="Sulfate_transp"/>
    <property type="match status" value="1"/>
</dbReference>
<dbReference type="PANTHER" id="PTHR43310">
    <property type="entry name" value="SULFATE TRANSPORTER YBAR-RELATED"/>
    <property type="match status" value="1"/>
</dbReference>
<evidence type="ECO:0000256" key="4">
    <source>
        <dbReference type="ARBA" id="ARBA00022692"/>
    </source>
</evidence>
<keyword evidence="6 9" id="KW-1133">Transmembrane helix</keyword>
<feature type="region of interest" description="Disordered" evidence="8">
    <location>
        <begin position="902"/>
        <end position="927"/>
    </location>
</feature>
<dbReference type="CDD" id="cd07042">
    <property type="entry name" value="STAS_SulP_like_sulfate_transporter"/>
    <property type="match status" value="1"/>
</dbReference>
<dbReference type="PROSITE" id="PS50801">
    <property type="entry name" value="STAS"/>
    <property type="match status" value="1"/>
</dbReference>
<feature type="region of interest" description="Disordered" evidence="8">
    <location>
        <begin position="1"/>
        <end position="69"/>
    </location>
</feature>
<dbReference type="Gene3D" id="3.30.750.24">
    <property type="entry name" value="STAS domain"/>
    <property type="match status" value="1"/>
</dbReference>
<dbReference type="SUPFAM" id="SSF52091">
    <property type="entry name" value="SpoIIaa-like"/>
    <property type="match status" value="1"/>
</dbReference>
<feature type="compositionally biased region" description="Polar residues" evidence="8">
    <location>
        <begin position="30"/>
        <end position="42"/>
    </location>
</feature>
<dbReference type="InterPro" id="IPR000595">
    <property type="entry name" value="cNMP-bd_dom"/>
</dbReference>
<feature type="compositionally biased region" description="Low complexity" evidence="8">
    <location>
        <begin position="169"/>
        <end position="195"/>
    </location>
</feature>
<feature type="compositionally biased region" description="Low complexity" evidence="8">
    <location>
        <begin position="233"/>
        <end position="243"/>
    </location>
</feature>
<dbReference type="InterPro" id="IPR002645">
    <property type="entry name" value="STAS_dom"/>
</dbReference>
<feature type="transmembrane region" description="Helical" evidence="9">
    <location>
        <begin position="507"/>
        <end position="527"/>
    </location>
</feature>
<dbReference type="Gene3D" id="2.60.120.10">
    <property type="entry name" value="Jelly Rolls"/>
    <property type="match status" value="1"/>
</dbReference>
<dbReference type="FunFam" id="2.60.120.10:FF:000141">
    <property type="entry name" value="Sulfate transporter family protein"/>
    <property type="match status" value="1"/>
</dbReference>
<dbReference type="SMART" id="SM00100">
    <property type="entry name" value="cNMP"/>
    <property type="match status" value="1"/>
</dbReference>
<feature type="transmembrane region" description="Helical" evidence="9">
    <location>
        <begin position="342"/>
        <end position="361"/>
    </location>
</feature>
<keyword evidence="3" id="KW-0926">Vacuole</keyword>
<evidence type="ECO:0000259" key="11">
    <source>
        <dbReference type="PROSITE" id="PS50801"/>
    </source>
</evidence>
<evidence type="ECO:0000256" key="6">
    <source>
        <dbReference type="ARBA" id="ARBA00022989"/>
    </source>
</evidence>
<reference evidence="12" key="1">
    <citation type="submission" date="2022-11" db="EMBL/GenBank/DDBJ databases">
        <title>Genome Resource of Sclerotinia nivalis Strain SnTB1, a Plant Pathogen Isolated from American Ginseng.</title>
        <authorList>
            <person name="Fan S."/>
        </authorList>
    </citation>
    <scope>NUCLEOTIDE SEQUENCE</scope>
    <source>
        <strain evidence="12">SnTB1</strain>
    </source>
</reference>